<dbReference type="EMBL" id="ABOX02000039">
    <property type="protein sequence ID" value="EEF58688.1"/>
    <property type="molecule type" value="Genomic_DNA"/>
</dbReference>
<comment type="caution">
    <text evidence="1">The sequence shown here is derived from an EMBL/GenBank/DDBJ whole genome shotgun (WGS) entry which is preliminary data.</text>
</comment>
<dbReference type="Proteomes" id="UP000003688">
    <property type="component" value="Unassembled WGS sequence"/>
</dbReference>
<accession>B9XND5</accession>
<reference evidence="1 2" key="1">
    <citation type="journal article" date="2011" name="J. Bacteriol.">
        <title>Genome sequence of 'Pedosphaera parvula' Ellin514, an aerobic Verrucomicrobial isolate from pasture soil.</title>
        <authorList>
            <person name="Kant R."/>
            <person name="van Passel M.W."/>
            <person name="Sangwan P."/>
            <person name="Palva A."/>
            <person name="Lucas S."/>
            <person name="Copeland A."/>
            <person name="Lapidus A."/>
            <person name="Glavina Del Rio T."/>
            <person name="Dalin E."/>
            <person name="Tice H."/>
            <person name="Bruce D."/>
            <person name="Goodwin L."/>
            <person name="Pitluck S."/>
            <person name="Chertkov O."/>
            <person name="Larimer F.W."/>
            <person name="Land M.L."/>
            <person name="Hauser L."/>
            <person name="Brettin T.S."/>
            <person name="Detter J.C."/>
            <person name="Han S."/>
            <person name="de Vos W.M."/>
            <person name="Janssen P.H."/>
            <person name="Smidt H."/>
        </authorList>
    </citation>
    <scope>NUCLEOTIDE SEQUENCE [LARGE SCALE GENOMIC DNA]</scope>
    <source>
        <strain evidence="1 2">Ellin514</strain>
    </source>
</reference>
<protein>
    <submittedName>
        <fullName evidence="1">Uncharacterized protein</fullName>
    </submittedName>
</protein>
<keyword evidence="2" id="KW-1185">Reference proteome</keyword>
<gene>
    <name evidence="1" type="ORF">Cflav_PD1589</name>
</gene>
<evidence type="ECO:0000313" key="2">
    <source>
        <dbReference type="Proteomes" id="UP000003688"/>
    </source>
</evidence>
<name>B9XND5_PEDPL</name>
<dbReference type="AlphaFoldDB" id="B9XND5"/>
<organism evidence="1 2">
    <name type="scientific">Pedosphaera parvula (strain Ellin514)</name>
    <dbReference type="NCBI Taxonomy" id="320771"/>
    <lineage>
        <taxon>Bacteria</taxon>
        <taxon>Pseudomonadati</taxon>
        <taxon>Verrucomicrobiota</taxon>
        <taxon>Pedosphaerae</taxon>
        <taxon>Pedosphaerales</taxon>
        <taxon>Pedosphaeraceae</taxon>
        <taxon>Pedosphaera</taxon>
    </lineage>
</organism>
<dbReference type="STRING" id="320771.Cflav_PD1589"/>
<evidence type="ECO:0000313" key="1">
    <source>
        <dbReference type="EMBL" id="EEF58688.1"/>
    </source>
</evidence>
<sequence length="71" mass="8021">MTPNEKIRVNPLPWPDVESGIITAFKRSVHLIGNSFRFEMANRQLSAEITVLNGMRTGMRMGGRAWEFVAS</sequence>
<proteinExistence type="predicted"/>